<dbReference type="SUPFAM" id="SSF48452">
    <property type="entry name" value="TPR-like"/>
    <property type="match status" value="1"/>
</dbReference>
<protein>
    <submittedName>
        <fullName evidence="2">CHAT domain-containing protein</fullName>
    </submittedName>
</protein>
<evidence type="ECO:0000313" key="3">
    <source>
        <dbReference type="Proteomes" id="UP000239494"/>
    </source>
</evidence>
<organism evidence="2 3">
    <name type="scientific">Umezawaea tangerina</name>
    <dbReference type="NCBI Taxonomy" id="84725"/>
    <lineage>
        <taxon>Bacteria</taxon>
        <taxon>Bacillati</taxon>
        <taxon>Actinomycetota</taxon>
        <taxon>Actinomycetes</taxon>
        <taxon>Pseudonocardiales</taxon>
        <taxon>Pseudonocardiaceae</taxon>
        <taxon>Umezawaea</taxon>
    </lineage>
</organism>
<evidence type="ECO:0000259" key="1">
    <source>
        <dbReference type="Pfam" id="PF12770"/>
    </source>
</evidence>
<dbReference type="InterPro" id="IPR011990">
    <property type="entry name" value="TPR-like_helical_dom_sf"/>
</dbReference>
<reference evidence="2 3" key="1">
    <citation type="submission" date="2018-03" db="EMBL/GenBank/DDBJ databases">
        <title>Genomic Encyclopedia of Archaeal and Bacterial Type Strains, Phase II (KMG-II): from individual species to whole genera.</title>
        <authorList>
            <person name="Goeker M."/>
        </authorList>
    </citation>
    <scope>NUCLEOTIDE SEQUENCE [LARGE SCALE GENOMIC DNA]</scope>
    <source>
        <strain evidence="2 3">DSM 44720</strain>
    </source>
</reference>
<dbReference type="EMBL" id="PVTF01000003">
    <property type="protein sequence ID" value="PRY43347.1"/>
    <property type="molecule type" value="Genomic_DNA"/>
</dbReference>
<gene>
    <name evidence="2" type="ORF">CLV43_10390</name>
</gene>
<accession>A0A2T0TCF2</accession>
<feature type="domain" description="CHAT" evidence="1">
    <location>
        <begin position="543"/>
        <end position="703"/>
    </location>
</feature>
<dbReference type="AlphaFoldDB" id="A0A2T0TCF2"/>
<comment type="caution">
    <text evidence="2">The sequence shown here is derived from an EMBL/GenBank/DDBJ whole genome shotgun (WGS) entry which is preliminary data.</text>
</comment>
<dbReference type="InterPro" id="IPR024983">
    <property type="entry name" value="CHAT_dom"/>
</dbReference>
<sequence length="715" mass="75798">MRAVEQRLLARHAACLEQVELGRLPEAGRMAGRALAAARRAGAVEVAAKLHLTLAWVELDRGRPDSSTRHLDAALPGLTGNDLARANCLRGLHLCLHAEPRAAVTRLTAAIRELRRCGDQWWLANALVGRGIARAYALRPAAADADFRAARTVLLAIGERDRAAMCLHNRGFVAMVAGDLPTALRHYEDAAREGLAAVRRPEALIDRAEALLAAGLVGEAREVLAPAITLLDRCDRGSRMPDAVLLAARCALADNDFPAARALAERAARIFRAQRRDPWPSNAVALRARWATGERPRAGRAAAECDRAGRPEDAAELRLAAGLPVPRRGGTARLRALSLLDRARRAPDRRRAAAACRAGLALVDPHTWPGTELRSIALGHALAHGDARAVLRWSRVEAPAAAPVSGRLAERLRSARGRGDQDRVVQLEREIRRLSLAAPRTAPPAAVPSGTTLLAFTIHNGHLIAVSVVDGRCRLHRLPPVDHHVHALRLAVETGHEDAVRASADALDALLPPTGDGPVTITGGPPGLPWAALPSYRGRPVSLGAAPPDADPPRTHAWIAGPDLVHADREVADLRRAHGGTVLAGRAATVEAALRAMDGVDVAHLAAHGHLRGDQPLFSSLQLAGGPLHGHDLDRLARPPRIVVLSACDSGLAPAFLRRGAKAVVASTLTVPDDRAPALMAAFHDGLRSGLGPAAALADAQVRHGDRRFSCFGPG</sequence>
<proteinExistence type="predicted"/>
<dbReference type="Gene3D" id="1.25.40.10">
    <property type="entry name" value="Tetratricopeptide repeat domain"/>
    <property type="match status" value="1"/>
</dbReference>
<dbReference type="OrthoDB" id="9761935at2"/>
<keyword evidence="3" id="KW-1185">Reference proteome</keyword>
<dbReference type="Pfam" id="PF12770">
    <property type="entry name" value="CHAT"/>
    <property type="match status" value="1"/>
</dbReference>
<evidence type="ECO:0000313" key="2">
    <source>
        <dbReference type="EMBL" id="PRY43347.1"/>
    </source>
</evidence>
<dbReference type="Proteomes" id="UP000239494">
    <property type="component" value="Unassembled WGS sequence"/>
</dbReference>
<name>A0A2T0TCF2_9PSEU</name>
<dbReference type="RefSeq" id="WP_106186945.1">
    <property type="nucleotide sequence ID" value="NZ_PVTF01000003.1"/>
</dbReference>